<evidence type="ECO:0000313" key="6">
    <source>
        <dbReference type="Proteomes" id="UP000033869"/>
    </source>
</evidence>
<dbReference type="GO" id="GO:0016787">
    <property type="term" value="F:hydrolase activity"/>
    <property type="evidence" value="ECO:0007669"/>
    <property type="project" value="UniProtKB-KW"/>
</dbReference>
<evidence type="ECO:0000256" key="1">
    <source>
        <dbReference type="ARBA" id="ARBA00001946"/>
    </source>
</evidence>
<dbReference type="SUPFAM" id="SSF55811">
    <property type="entry name" value="Nudix"/>
    <property type="match status" value="1"/>
</dbReference>
<keyword evidence="2 3" id="KW-0378">Hydrolase</keyword>
<protein>
    <submittedName>
        <fullName evidence="5">MutT/nudix family protein</fullName>
    </submittedName>
</protein>
<dbReference type="InterPro" id="IPR020084">
    <property type="entry name" value="NUDIX_hydrolase_CS"/>
</dbReference>
<evidence type="ECO:0000256" key="2">
    <source>
        <dbReference type="ARBA" id="ARBA00022801"/>
    </source>
</evidence>
<dbReference type="InterPro" id="IPR015797">
    <property type="entry name" value="NUDIX_hydrolase-like_dom_sf"/>
</dbReference>
<dbReference type="InterPro" id="IPR000086">
    <property type="entry name" value="NUDIX_hydrolase_dom"/>
</dbReference>
<evidence type="ECO:0000256" key="3">
    <source>
        <dbReference type="RuleBase" id="RU003476"/>
    </source>
</evidence>
<dbReference type="Gene3D" id="3.90.79.10">
    <property type="entry name" value="Nucleoside Triphosphate Pyrophosphohydrolase"/>
    <property type="match status" value="1"/>
</dbReference>
<comment type="cofactor">
    <cofactor evidence="1">
        <name>Mg(2+)</name>
        <dbReference type="ChEBI" id="CHEBI:18420"/>
    </cofactor>
</comment>
<name>A0A0G0YK04_UNCC2</name>
<accession>A0A0G0YK04</accession>
<dbReference type="EMBL" id="LCBL01000001">
    <property type="protein sequence ID" value="KKS09881.1"/>
    <property type="molecule type" value="Genomic_DNA"/>
</dbReference>
<dbReference type="AlphaFoldDB" id="A0A0G0YK04"/>
<comment type="similarity">
    <text evidence="3">Belongs to the Nudix hydrolase family.</text>
</comment>
<evidence type="ECO:0000313" key="5">
    <source>
        <dbReference type="EMBL" id="KKS09881.1"/>
    </source>
</evidence>
<dbReference type="Pfam" id="PF00293">
    <property type="entry name" value="NUDIX"/>
    <property type="match status" value="1"/>
</dbReference>
<comment type="caution">
    <text evidence="5">The sequence shown here is derived from an EMBL/GenBank/DDBJ whole genome shotgun (WGS) entry which is preliminary data.</text>
</comment>
<proteinExistence type="inferred from homology"/>
<sequence>MKAGKDYIGVGCGPLIVNDKNETLLLKRGASSKNEVGFWQKPGGEVEFNERVEDAIKREAKEELGIEIEILDFLGYSDHIIKNEGQHWIGFNYLAEIVNGKPTNMEPHKIDEIGWFNINDLPENVNQTTLEAIEVYKKMKGK</sequence>
<dbReference type="PRINTS" id="PR00502">
    <property type="entry name" value="NUDIXFAMILY"/>
</dbReference>
<dbReference type="PROSITE" id="PS51462">
    <property type="entry name" value="NUDIX"/>
    <property type="match status" value="1"/>
</dbReference>
<dbReference type="PROSITE" id="PS00893">
    <property type="entry name" value="NUDIX_BOX"/>
    <property type="match status" value="1"/>
</dbReference>
<evidence type="ECO:0000259" key="4">
    <source>
        <dbReference type="PROSITE" id="PS51462"/>
    </source>
</evidence>
<gene>
    <name evidence="5" type="ORF">UU65_C0001G0286</name>
</gene>
<feature type="domain" description="Nudix hydrolase" evidence="4">
    <location>
        <begin position="7"/>
        <end position="141"/>
    </location>
</feature>
<reference evidence="5 6" key="1">
    <citation type="journal article" date="2015" name="Nature">
        <title>rRNA introns, odd ribosomes, and small enigmatic genomes across a large radiation of phyla.</title>
        <authorList>
            <person name="Brown C.T."/>
            <person name="Hug L.A."/>
            <person name="Thomas B.C."/>
            <person name="Sharon I."/>
            <person name="Castelle C.J."/>
            <person name="Singh A."/>
            <person name="Wilkins M.J."/>
            <person name="Williams K.H."/>
            <person name="Banfield J.F."/>
        </authorList>
    </citation>
    <scope>NUCLEOTIDE SEQUENCE [LARGE SCALE GENOMIC DNA]</scope>
</reference>
<organism evidence="5 6">
    <name type="scientific">candidate division CPR2 bacterium GW2011_GWC1_41_48</name>
    <dbReference type="NCBI Taxonomy" id="1618344"/>
    <lineage>
        <taxon>Bacteria</taxon>
        <taxon>Bacteria division CPR2</taxon>
    </lineage>
</organism>
<dbReference type="PANTHER" id="PTHR43046:SF14">
    <property type="entry name" value="MUTT_NUDIX FAMILY PROTEIN"/>
    <property type="match status" value="1"/>
</dbReference>
<dbReference type="Proteomes" id="UP000033869">
    <property type="component" value="Unassembled WGS sequence"/>
</dbReference>
<dbReference type="PANTHER" id="PTHR43046">
    <property type="entry name" value="GDP-MANNOSE MANNOSYL HYDROLASE"/>
    <property type="match status" value="1"/>
</dbReference>
<dbReference type="InterPro" id="IPR020476">
    <property type="entry name" value="Nudix_hydrolase"/>
</dbReference>